<evidence type="ECO:0000259" key="6">
    <source>
        <dbReference type="Pfam" id="PF07992"/>
    </source>
</evidence>
<dbReference type="RefSeq" id="WP_343788427.1">
    <property type="nucleotide sequence ID" value="NZ_BAAAEU010000006.1"/>
</dbReference>
<accession>A0ABN1IFB4</accession>
<organism evidence="8 9">
    <name type="scientific">Dokdonella soli</name>
    <dbReference type="NCBI Taxonomy" id="529810"/>
    <lineage>
        <taxon>Bacteria</taxon>
        <taxon>Pseudomonadati</taxon>
        <taxon>Pseudomonadota</taxon>
        <taxon>Gammaproteobacteria</taxon>
        <taxon>Lysobacterales</taxon>
        <taxon>Rhodanobacteraceae</taxon>
        <taxon>Dokdonella</taxon>
    </lineage>
</organism>
<dbReference type="PRINTS" id="PR00419">
    <property type="entry name" value="ADXRDTASE"/>
</dbReference>
<dbReference type="InterPro" id="IPR009051">
    <property type="entry name" value="Helical_ferredxn"/>
</dbReference>
<keyword evidence="2" id="KW-0479">Metal-binding</keyword>
<dbReference type="SUPFAM" id="SSF51971">
    <property type="entry name" value="Nucleotide-binding domain"/>
    <property type="match status" value="1"/>
</dbReference>
<keyword evidence="3" id="KW-0560">Oxidoreductase</keyword>
<dbReference type="EMBL" id="BAAAEU010000006">
    <property type="protein sequence ID" value="GAA0711361.1"/>
    <property type="molecule type" value="Genomic_DNA"/>
</dbReference>
<keyword evidence="4" id="KW-0408">Iron</keyword>
<dbReference type="PANTHER" id="PTHR42783">
    <property type="entry name" value="GLUTAMATE SYNTHASE [NADPH] SMALL CHAIN"/>
    <property type="match status" value="1"/>
</dbReference>
<dbReference type="Pfam" id="PF14691">
    <property type="entry name" value="Fer4_20"/>
    <property type="match status" value="1"/>
</dbReference>
<keyword evidence="9" id="KW-1185">Reference proteome</keyword>
<dbReference type="Gene3D" id="3.50.50.60">
    <property type="entry name" value="FAD/NAD(P)-binding domain"/>
    <property type="match status" value="2"/>
</dbReference>
<evidence type="ECO:0000256" key="2">
    <source>
        <dbReference type="ARBA" id="ARBA00022723"/>
    </source>
</evidence>
<evidence type="ECO:0000256" key="4">
    <source>
        <dbReference type="ARBA" id="ARBA00023004"/>
    </source>
</evidence>
<dbReference type="Pfam" id="PF07992">
    <property type="entry name" value="Pyr_redox_2"/>
    <property type="match status" value="1"/>
</dbReference>
<dbReference type="Proteomes" id="UP001501523">
    <property type="component" value="Unassembled WGS sequence"/>
</dbReference>
<comment type="caution">
    <text evidence="8">The sequence shown here is derived from an EMBL/GenBank/DDBJ whole genome shotgun (WGS) entry which is preliminary data.</text>
</comment>
<feature type="domain" description="FAD/NAD(P)-binding" evidence="6">
    <location>
        <begin position="148"/>
        <end position="455"/>
    </location>
</feature>
<sequence length="485" mass="52196">MKEKIPTFIEIPRVSPREVPVAVRVLGWGEIYGQFDAGQGEEQAARCIDCGNPYCESKCPVHNYIPNWLKLVKEGRVFEAATLMHETNPLPEICGRVCPQDRLCEGDCTLNDGFGAVTIGSIEKDIVDLAFRQGWRPDLSKVKSTGRRVAIVGAGPAGLSAADRLARAGVAATVFDRYEEIGGLLTFGIPPFKLDKDIVRLRRRVLEAMGVEFRLGVEVGRDIGFDALLDRHDAVFVGTGAYREVAADLPGDSLPGVLPALPFLIANARRLLADGATADPQLDLRGKRVVVLGGGDTGMDCNRTAIRLGAASVTCVYRRDEANMPGSRREVKNAREEGVRFLFNRQPLTILGERRVNGLLVIETRLVADRNGRARPEAIAGSEETLPADAIIVAFGFRPSPPDWCASAGIELDESGRVVVGRAGRLPFQTTNPRVFAGGDNVRGADLVVRAVHDGREAAASIIKGFAAATIVAQRVQAEAEAAAS</sequence>
<dbReference type="SUPFAM" id="SSF46548">
    <property type="entry name" value="alpha-helical ferredoxin"/>
    <property type="match status" value="1"/>
</dbReference>
<proteinExistence type="predicted"/>
<dbReference type="Gene3D" id="1.10.1060.10">
    <property type="entry name" value="Alpha-helical ferredoxin"/>
    <property type="match status" value="1"/>
</dbReference>
<protein>
    <submittedName>
        <fullName evidence="8">FAD-dependent oxidoreductase</fullName>
    </submittedName>
</protein>
<evidence type="ECO:0000313" key="9">
    <source>
        <dbReference type="Proteomes" id="UP001501523"/>
    </source>
</evidence>
<dbReference type="NCBIfam" id="TIGR01318">
    <property type="entry name" value="gltD_gamma_fam"/>
    <property type="match status" value="1"/>
</dbReference>
<evidence type="ECO:0000259" key="7">
    <source>
        <dbReference type="Pfam" id="PF14691"/>
    </source>
</evidence>
<evidence type="ECO:0000313" key="8">
    <source>
        <dbReference type="EMBL" id="GAA0711361.1"/>
    </source>
</evidence>
<gene>
    <name evidence="8" type="ORF">GCM10009105_13240</name>
</gene>
<dbReference type="InterPro" id="IPR006006">
    <property type="entry name" value="GltD-like"/>
</dbReference>
<evidence type="ECO:0000256" key="1">
    <source>
        <dbReference type="ARBA" id="ARBA00022485"/>
    </source>
</evidence>
<evidence type="ECO:0000256" key="5">
    <source>
        <dbReference type="ARBA" id="ARBA00023014"/>
    </source>
</evidence>
<dbReference type="PANTHER" id="PTHR42783:SF3">
    <property type="entry name" value="GLUTAMATE SYNTHASE [NADPH] SMALL CHAIN-RELATED"/>
    <property type="match status" value="1"/>
</dbReference>
<evidence type="ECO:0000256" key="3">
    <source>
        <dbReference type="ARBA" id="ARBA00023002"/>
    </source>
</evidence>
<dbReference type="InterPro" id="IPR023753">
    <property type="entry name" value="FAD/NAD-binding_dom"/>
</dbReference>
<keyword evidence="5" id="KW-0411">Iron-sulfur</keyword>
<reference evidence="8 9" key="1">
    <citation type="journal article" date="2019" name="Int. J. Syst. Evol. Microbiol.">
        <title>The Global Catalogue of Microorganisms (GCM) 10K type strain sequencing project: providing services to taxonomists for standard genome sequencing and annotation.</title>
        <authorList>
            <consortium name="The Broad Institute Genomics Platform"/>
            <consortium name="The Broad Institute Genome Sequencing Center for Infectious Disease"/>
            <person name="Wu L."/>
            <person name="Ma J."/>
        </authorList>
    </citation>
    <scope>NUCLEOTIDE SEQUENCE [LARGE SCALE GENOMIC DNA]</scope>
    <source>
        <strain evidence="8 9">JCM 15421</strain>
    </source>
</reference>
<dbReference type="InterPro" id="IPR036188">
    <property type="entry name" value="FAD/NAD-bd_sf"/>
</dbReference>
<keyword evidence="1" id="KW-0004">4Fe-4S</keyword>
<feature type="domain" description="Dihydroprymidine dehydrogenase" evidence="7">
    <location>
        <begin position="28"/>
        <end position="134"/>
    </location>
</feature>
<name>A0ABN1IFB4_9GAMM</name>
<dbReference type="InterPro" id="IPR028261">
    <property type="entry name" value="DPD_II"/>
</dbReference>